<feature type="transmembrane region" description="Helical" evidence="1">
    <location>
        <begin position="47"/>
        <end position="65"/>
    </location>
</feature>
<dbReference type="AlphaFoldDB" id="A0A842I375"/>
<dbReference type="GO" id="GO:0015097">
    <property type="term" value="F:mercury ion transmembrane transporter activity"/>
    <property type="evidence" value="ECO:0007669"/>
    <property type="project" value="InterPro"/>
</dbReference>
<feature type="transmembrane region" description="Helical" evidence="1">
    <location>
        <begin position="72"/>
        <end position="94"/>
    </location>
</feature>
<dbReference type="Pfam" id="PF03203">
    <property type="entry name" value="MerC"/>
    <property type="match status" value="1"/>
</dbReference>
<evidence type="ECO:0000313" key="2">
    <source>
        <dbReference type="EMBL" id="MBC2778394.1"/>
    </source>
</evidence>
<keyword evidence="3" id="KW-1185">Reference proteome</keyword>
<evidence type="ECO:0000256" key="1">
    <source>
        <dbReference type="SAM" id="Phobius"/>
    </source>
</evidence>
<reference evidence="2 3" key="1">
    <citation type="submission" date="2020-08" db="EMBL/GenBank/DDBJ databases">
        <title>Draft genome sequence of Parasphingopyxis sp. GrpM-11.</title>
        <authorList>
            <person name="Oh J."/>
            <person name="Roh D.-H."/>
        </authorList>
    </citation>
    <scope>NUCLEOTIDE SEQUENCE [LARGE SCALE GENOMIC DNA]</scope>
    <source>
        <strain evidence="2 3">GrpM-11</strain>
    </source>
</reference>
<protein>
    <submittedName>
        <fullName evidence="2">MerC domain-containing protein</fullName>
    </submittedName>
</protein>
<dbReference type="RefSeq" id="WP_185801652.1">
    <property type="nucleotide sequence ID" value="NZ_JACJVJ010000002.1"/>
</dbReference>
<sequence length="122" mass="12802">MLGFATENGRIDRWAIGLSGLCLVHCLSGAIFFAIAASAGGLLLDPIFHEVGLVIAIIFGVIAIGRGAWLHGYMLPVAISSLGVGTMAGALSLQHGEMEMIYTILGVALLALGHDLNRRAFR</sequence>
<keyword evidence="1" id="KW-0472">Membrane</keyword>
<accession>A0A842I375</accession>
<dbReference type="Proteomes" id="UP000564378">
    <property type="component" value="Unassembled WGS sequence"/>
</dbReference>
<name>A0A842I375_9SPHN</name>
<dbReference type="EMBL" id="JACJVJ010000002">
    <property type="protein sequence ID" value="MBC2778394.1"/>
    <property type="molecule type" value="Genomic_DNA"/>
</dbReference>
<dbReference type="InterPro" id="IPR004891">
    <property type="entry name" value="Mercury-R_MerC"/>
</dbReference>
<keyword evidence="1" id="KW-1133">Transmembrane helix</keyword>
<keyword evidence="1" id="KW-0812">Transmembrane</keyword>
<dbReference type="GO" id="GO:0016020">
    <property type="term" value="C:membrane"/>
    <property type="evidence" value="ECO:0007669"/>
    <property type="project" value="InterPro"/>
</dbReference>
<feature type="transmembrane region" description="Helical" evidence="1">
    <location>
        <begin position="14"/>
        <end position="35"/>
    </location>
</feature>
<evidence type="ECO:0000313" key="3">
    <source>
        <dbReference type="Proteomes" id="UP000564378"/>
    </source>
</evidence>
<proteinExistence type="predicted"/>
<feature type="transmembrane region" description="Helical" evidence="1">
    <location>
        <begin position="100"/>
        <end position="117"/>
    </location>
</feature>
<organism evidence="2 3">
    <name type="scientific">Parasphingopyxis marina</name>
    <dbReference type="NCBI Taxonomy" id="2761622"/>
    <lineage>
        <taxon>Bacteria</taxon>
        <taxon>Pseudomonadati</taxon>
        <taxon>Pseudomonadota</taxon>
        <taxon>Alphaproteobacteria</taxon>
        <taxon>Sphingomonadales</taxon>
        <taxon>Sphingomonadaceae</taxon>
        <taxon>Parasphingopyxis</taxon>
    </lineage>
</organism>
<gene>
    <name evidence="2" type="ORF">H6P80_12275</name>
</gene>
<comment type="caution">
    <text evidence="2">The sequence shown here is derived from an EMBL/GenBank/DDBJ whole genome shotgun (WGS) entry which is preliminary data.</text>
</comment>